<organism evidence="2">
    <name type="scientific">Paenibacillus sp. AN1007</name>
    <dbReference type="NCBI Taxonomy" id="3151385"/>
    <lineage>
        <taxon>Bacteria</taxon>
        <taxon>Bacillati</taxon>
        <taxon>Bacillota</taxon>
        <taxon>Bacilli</taxon>
        <taxon>Bacillales</taxon>
        <taxon>Paenibacillaceae</taxon>
        <taxon>Paenibacillus</taxon>
    </lineage>
</organism>
<proteinExistence type="predicted"/>
<sequence length="362" mass="41551">MRLDTEGIIQTKNNRIDKVHRAVRDMSNEGFLGQEDVWLQLAGVSNFASLLAARRGKDRELAAITGLLHGCYLYRTGMKDFSGPNSADSARQLLRELQLFSQEELCIILQSIFYQEQYEQIHGPYEEILKDAVLIQKVSSPGEALVNRTEKDRLHHVMQELGMTHEDYAADSEADNEDLQDDSEGRRTLLADYAEKLAKQEIIGIPEDERFREICKYWPDTDIYAVLKANWCAAFVYHCCMQVGIKLPIRYPNHTYRLAGVGAWLDWSRSSETGFFHNDREGGFKPGRGDLVIYEKLLSDDSHDHIGIVLSCEDDYLLVAEGNVDNQNYSGIINRSRERCILGYIRISDDYRFHFQGEYSPF</sequence>
<reference evidence="2" key="1">
    <citation type="submission" date="2024-05" db="EMBL/GenBank/DDBJ databases">
        <title>Draft genome assemblies of 36 bacteria isolated from hibernating arctic ground squirrels.</title>
        <authorList>
            <person name="McKee H."/>
            <person name="Mullen L."/>
            <person name="Drown D.M."/>
            <person name="Duddleston K.N."/>
        </authorList>
    </citation>
    <scope>NUCLEOTIDE SEQUENCE</scope>
    <source>
        <strain evidence="2">AN1007</strain>
    </source>
</reference>
<evidence type="ECO:0000313" key="2">
    <source>
        <dbReference type="EMBL" id="XCP96996.1"/>
    </source>
</evidence>
<accession>A0AAU8NI48</accession>
<dbReference type="InterPro" id="IPR007921">
    <property type="entry name" value="CHAP_dom"/>
</dbReference>
<feature type="domain" description="Peptidase C51" evidence="1">
    <location>
        <begin position="229"/>
        <end position="323"/>
    </location>
</feature>
<dbReference type="RefSeq" id="WP_366295544.1">
    <property type="nucleotide sequence ID" value="NZ_CP159992.1"/>
</dbReference>
<protein>
    <submittedName>
        <fullName evidence="2">CHAP domain-containing protein</fullName>
    </submittedName>
</protein>
<dbReference type="InterPro" id="IPR038765">
    <property type="entry name" value="Papain-like_cys_pep_sf"/>
</dbReference>
<gene>
    <name evidence="2" type="ORF">ABXS70_09950</name>
</gene>
<dbReference type="EMBL" id="CP159992">
    <property type="protein sequence ID" value="XCP96996.1"/>
    <property type="molecule type" value="Genomic_DNA"/>
</dbReference>
<evidence type="ECO:0000259" key="1">
    <source>
        <dbReference type="Pfam" id="PF05257"/>
    </source>
</evidence>
<dbReference type="Pfam" id="PF05257">
    <property type="entry name" value="CHAP"/>
    <property type="match status" value="1"/>
</dbReference>
<dbReference type="SUPFAM" id="SSF109604">
    <property type="entry name" value="HD-domain/PDEase-like"/>
    <property type="match status" value="1"/>
</dbReference>
<dbReference type="AlphaFoldDB" id="A0AAU8NI48"/>
<dbReference type="Gene3D" id="3.90.1720.10">
    <property type="entry name" value="endopeptidase domain like (from Nostoc punctiforme)"/>
    <property type="match status" value="1"/>
</dbReference>
<dbReference type="SUPFAM" id="SSF54001">
    <property type="entry name" value="Cysteine proteinases"/>
    <property type="match status" value="1"/>
</dbReference>
<name>A0AAU8NI48_9BACL</name>